<proteinExistence type="predicted"/>
<evidence type="ECO:0000313" key="1">
    <source>
        <dbReference type="EMBL" id="CAF3450308.1"/>
    </source>
</evidence>
<evidence type="ECO:0000313" key="2">
    <source>
        <dbReference type="EMBL" id="CAF3652187.1"/>
    </source>
</evidence>
<dbReference type="Proteomes" id="UP000663833">
    <property type="component" value="Unassembled WGS sequence"/>
</dbReference>
<dbReference type="EMBL" id="CAJOBO010005428">
    <property type="protein sequence ID" value="CAF4544159.1"/>
    <property type="molecule type" value="Genomic_DNA"/>
</dbReference>
<dbReference type="AlphaFoldDB" id="A0A818EB82"/>
<sequence length="87" mass="10238">MSIHNNAYANMDEYQRMPHQAKRAIKHKLAFEILQINFQMEKLIEQAPESDMSKMNDISYDRYTTLQKTKSGMINELKKLMVNDGDI</sequence>
<gene>
    <name evidence="3" type="ORF">HFQ381_LOCUS30501</name>
    <name evidence="2" type="ORF">LUA448_LOCUS33033</name>
    <name evidence="1" type="ORF">TIS948_LOCUS31883</name>
</gene>
<evidence type="ECO:0000313" key="4">
    <source>
        <dbReference type="Proteomes" id="UP000663825"/>
    </source>
</evidence>
<organism evidence="1 4">
    <name type="scientific">Rotaria socialis</name>
    <dbReference type="NCBI Taxonomy" id="392032"/>
    <lineage>
        <taxon>Eukaryota</taxon>
        <taxon>Metazoa</taxon>
        <taxon>Spiralia</taxon>
        <taxon>Gnathifera</taxon>
        <taxon>Rotifera</taxon>
        <taxon>Eurotatoria</taxon>
        <taxon>Bdelloidea</taxon>
        <taxon>Philodinida</taxon>
        <taxon>Philodinidae</taxon>
        <taxon>Rotaria</taxon>
    </lineage>
</organism>
<dbReference type="EMBL" id="CAJNYD010004965">
    <property type="protein sequence ID" value="CAF3652187.1"/>
    <property type="molecule type" value="Genomic_DNA"/>
</dbReference>
<dbReference type="Proteomes" id="UP000663851">
    <property type="component" value="Unassembled WGS sequence"/>
</dbReference>
<protein>
    <submittedName>
        <fullName evidence="1">Uncharacterized protein</fullName>
    </submittedName>
</protein>
<dbReference type="EMBL" id="CAJNXB010005818">
    <property type="protein sequence ID" value="CAF3450308.1"/>
    <property type="molecule type" value="Genomic_DNA"/>
</dbReference>
<accession>A0A818EB82</accession>
<reference evidence="1" key="1">
    <citation type="submission" date="2021-02" db="EMBL/GenBank/DDBJ databases">
        <authorList>
            <person name="Nowell W R."/>
        </authorList>
    </citation>
    <scope>NUCLEOTIDE SEQUENCE</scope>
</reference>
<evidence type="ECO:0000313" key="3">
    <source>
        <dbReference type="EMBL" id="CAF4544159.1"/>
    </source>
</evidence>
<name>A0A818EB82_9BILA</name>
<dbReference type="Proteomes" id="UP000663825">
    <property type="component" value="Unassembled WGS sequence"/>
</dbReference>
<comment type="caution">
    <text evidence="1">The sequence shown here is derived from an EMBL/GenBank/DDBJ whole genome shotgun (WGS) entry which is preliminary data.</text>
</comment>